<accession>A0AAD4MT12</accession>
<gene>
    <name evidence="1" type="ORF">DdX_16764</name>
</gene>
<organism evidence="1 2">
    <name type="scientific">Ditylenchus destructor</name>
    <dbReference type="NCBI Taxonomy" id="166010"/>
    <lineage>
        <taxon>Eukaryota</taxon>
        <taxon>Metazoa</taxon>
        <taxon>Ecdysozoa</taxon>
        <taxon>Nematoda</taxon>
        <taxon>Chromadorea</taxon>
        <taxon>Rhabditida</taxon>
        <taxon>Tylenchina</taxon>
        <taxon>Tylenchomorpha</taxon>
        <taxon>Sphaerularioidea</taxon>
        <taxon>Anguinidae</taxon>
        <taxon>Anguininae</taxon>
        <taxon>Ditylenchus</taxon>
    </lineage>
</organism>
<protein>
    <submittedName>
        <fullName evidence="1">Uncharacterized protein</fullName>
    </submittedName>
</protein>
<dbReference type="AlphaFoldDB" id="A0AAD4MT12"/>
<evidence type="ECO:0000313" key="2">
    <source>
        <dbReference type="Proteomes" id="UP001201812"/>
    </source>
</evidence>
<comment type="caution">
    <text evidence="1">The sequence shown here is derived from an EMBL/GenBank/DDBJ whole genome shotgun (WGS) entry which is preliminary data.</text>
</comment>
<reference evidence="1" key="1">
    <citation type="submission" date="2022-01" db="EMBL/GenBank/DDBJ databases">
        <title>Genome Sequence Resource for Two Populations of Ditylenchus destructor, the Migratory Endoparasitic Phytonematode.</title>
        <authorList>
            <person name="Zhang H."/>
            <person name="Lin R."/>
            <person name="Xie B."/>
        </authorList>
    </citation>
    <scope>NUCLEOTIDE SEQUENCE</scope>
    <source>
        <strain evidence="1">BazhouSP</strain>
    </source>
</reference>
<dbReference type="Proteomes" id="UP001201812">
    <property type="component" value="Unassembled WGS sequence"/>
</dbReference>
<keyword evidence="2" id="KW-1185">Reference proteome</keyword>
<proteinExistence type="predicted"/>
<dbReference type="EMBL" id="JAKKPZ010000148">
    <property type="protein sequence ID" value="KAI1700337.1"/>
    <property type="molecule type" value="Genomic_DNA"/>
</dbReference>
<sequence>MDSYSPRPKSRIFRISGSHKSRYSQILSARPVPNDSFHREEAIEQRVEQRKLPFYVTHVRVDSIGPPSGFAAWRRPPSSRIFRISGSRKSRYSQKLSARPVPIDSSHREEAIDVSHARIRAATGKLAHGQIQDFPESITPGTRKFSQRDRYQSTQLAETKRLTYHTSGSERQCETCPFT</sequence>
<name>A0AAD4MT12_9BILA</name>
<evidence type="ECO:0000313" key="1">
    <source>
        <dbReference type="EMBL" id="KAI1700337.1"/>
    </source>
</evidence>